<dbReference type="InterPro" id="IPR006626">
    <property type="entry name" value="PbH1"/>
</dbReference>
<dbReference type="InterPro" id="IPR005084">
    <property type="entry name" value="CBM6"/>
</dbReference>
<dbReference type="SMART" id="SM00710">
    <property type="entry name" value="PbH1"/>
    <property type="match status" value="8"/>
</dbReference>
<dbReference type="InterPro" id="IPR013783">
    <property type="entry name" value="Ig-like_fold"/>
</dbReference>
<dbReference type="InterPro" id="IPR008979">
    <property type="entry name" value="Galactose-bd-like_sf"/>
</dbReference>
<accession>A0A402B1D1</accession>
<dbReference type="InterPro" id="IPR036116">
    <property type="entry name" value="FN3_sf"/>
</dbReference>
<dbReference type="Gene3D" id="2.60.40.10">
    <property type="entry name" value="Immunoglobulins"/>
    <property type="match status" value="3"/>
</dbReference>
<dbReference type="AlphaFoldDB" id="A0A402B1D1"/>
<dbReference type="RefSeq" id="WP_161981894.1">
    <property type="nucleotide sequence ID" value="NZ_BIFT01000001.1"/>
</dbReference>
<proteinExistence type="predicted"/>
<reference evidence="3" key="1">
    <citation type="submission" date="2018-12" db="EMBL/GenBank/DDBJ databases">
        <title>Tengunoibacter tsumagoiensis gen. nov., sp. nov., Dictyobacter kobayashii sp. nov., D. alpinus sp. nov., and D. joshuensis sp. nov. and description of Dictyobacteraceae fam. nov. within the order Ktedonobacterales isolated from Tengu-no-mugimeshi.</title>
        <authorList>
            <person name="Wang C.M."/>
            <person name="Zheng Y."/>
            <person name="Sakai Y."/>
            <person name="Toyoda A."/>
            <person name="Minakuchi Y."/>
            <person name="Abe K."/>
            <person name="Yokota A."/>
            <person name="Yabe S."/>
        </authorList>
    </citation>
    <scope>NUCLEOTIDE SEQUENCE [LARGE SCALE GENOMIC DNA]</scope>
    <source>
        <strain evidence="3">Uno16</strain>
    </source>
</reference>
<sequence>MITINSSAKKRFFALFLISAVLCLAFQGLVGVKSVHAAYGSPVRHEAETTNLANATVESIHSGYSGSGYVTGLTSEWSKLTFDQGVNDDTLAQIDIRYANGTGATVSNLSLYVGSDLIQKLSFPVTDGWDSWATQTVTFTIPGGYQNIVIKSEAKVDASINIDYLDLSLDDGLTPVPPGSFNQNTPEDGASNVSTTTAFAWGASSKAASYQLVVSSNSDYSSPAINVNNLTGTSYTPDSALKDSTKYYWKVTATNAAGSKVSSNAGISFTTAAPPPPPGSFNQTAPANGATGISVAPAFSWDASSNGKNYELVVSTKNDYSSPAIDAKNLTGTSYTPDAVLKESTKYYWKVTATNSVGSKVATNAGISFTTAAPTPPGDFSQLEPVDGATNVSTTPGFAWGASPGATSYALVVSTQSDYSSPEIDVNNLTGTSYTPAKALSDTTKYYWKVTATSAAGSTVATNSGISFTTSTAPAPGTNYYVAPNGSDSAGDGTANKPWKTLAYAATKVPAGINNTINLAAGTYNETVAVVLPLGVNIKGAGENNTIITSNGPIPTPGVDQNAGDWKLWYDGSLIQLISPGYSGTNPKYGSPDQMVDSANGNQTLSDFTVDGNNHQIKAGVWVENRNNVTMHHVTFKDFQMRGAVFGRSDMWWYIPLPDGKWMYNTTIHDCTFINSGSQQNGESLGNLNIAGLDGANIYNITINDDQGGFGIKFIFVGHYRNVKIHDSTIHVSEFDDTWGEKASIEMWNLSYGNDIYNINCNTWLSFVNHTQLTAYLPVGNATNNLKLHGIKMIDQDGNNGNESVEASLSGMEIYDNYFQDKGYGIAIWHGGGYDLKNFIVRNNIFANVKRAPGFGFGQSSGVFVPDPTSNIKIYNNVFDNMGNGLTLDNANGVDVKNNVFLNTLGADVEGGSNVTFMNNLKYHTDPQKAGWNLTGGPTLGSGNLLGNPGFKNTGNRWDTYYQPASSSSLVVDAGVDVGLPFNGSAPDIGRWES</sequence>
<organism evidence="2 3">
    <name type="scientific">Dictyobacter alpinus</name>
    <dbReference type="NCBI Taxonomy" id="2014873"/>
    <lineage>
        <taxon>Bacteria</taxon>
        <taxon>Bacillati</taxon>
        <taxon>Chloroflexota</taxon>
        <taxon>Ktedonobacteria</taxon>
        <taxon>Ktedonobacterales</taxon>
        <taxon>Dictyobacteraceae</taxon>
        <taxon>Dictyobacter</taxon>
    </lineage>
</organism>
<dbReference type="Gene3D" id="2.160.20.10">
    <property type="entry name" value="Single-stranded right-handed beta-helix, Pectin lyase-like"/>
    <property type="match status" value="2"/>
</dbReference>
<dbReference type="SUPFAM" id="SSF51126">
    <property type="entry name" value="Pectin lyase-like"/>
    <property type="match status" value="1"/>
</dbReference>
<dbReference type="InterPro" id="IPR011050">
    <property type="entry name" value="Pectin_lyase_fold/virulence"/>
</dbReference>
<name>A0A402B1D1_9CHLR</name>
<feature type="domain" description="CBM6" evidence="1">
    <location>
        <begin position="43"/>
        <end position="168"/>
    </location>
</feature>
<comment type="caution">
    <text evidence="2">The sequence shown here is derived from an EMBL/GenBank/DDBJ whole genome shotgun (WGS) entry which is preliminary data.</text>
</comment>
<dbReference type="SUPFAM" id="SSF49785">
    <property type="entry name" value="Galactose-binding domain-like"/>
    <property type="match status" value="1"/>
</dbReference>
<evidence type="ECO:0000313" key="2">
    <source>
        <dbReference type="EMBL" id="GCE25148.1"/>
    </source>
</evidence>
<dbReference type="EMBL" id="BIFT01000001">
    <property type="protein sequence ID" value="GCE25148.1"/>
    <property type="molecule type" value="Genomic_DNA"/>
</dbReference>
<dbReference type="Pfam" id="PF03422">
    <property type="entry name" value="CBM_6"/>
    <property type="match status" value="1"/>
</dbReference>
<dbReference type="PROSITE" id="PS51175">
    <property type="entry name" value="CBM6"/>
    <property type="match status" value="1"/>
</dbReference>
<evidence type="ECO:0000313" key="3">
    <source>
        <dbReference type="Proteomes" id="UP000287171"/>
    </source>
</evidence>
<protein>
    <recommendedName>
        <fullName evidence="1">CBM6 domain-containing protein</fullName>
    </recommendedName>
</protein>
<dbReference type="InterPro" id="IPR012334">
    <property type="entry name" value="Pectin_lyas_fold"/>
</dbReference>
<dbReference type="SUPFAM" id="SSF49265">
    <property type="entry name" value="Fibronectin type III"/>
    <property type="match status" value="1"/>
</dbReference>
<dbReference type="Gene3D" id="2.60.120.260">
    <property type="entry name" value="Galactose-binding domain-like"/>
    <property type="match status" value="1"/>
</dbReference>
<gene>
    <name evidence="2" type="ORF">KDA_06320</name>
</gene>
<evidence type="ECO:0000259" key="1">
    <source>
        <dbReference type="PROSITE" id="PS51175"/>
    </source>
</evidence>
<dbReference type="GO" id="GO:0030246">
    <property type="term" value="F:carbohydrate binding"/>
    <property type="evidence" value="ECO:0007669"/>
    <property type="project" value="InterPro"/>
</dbReference>
<keyword evidence="3" id="KW-1185">Reference proteome</keyword>
<dbReference type="Proteomes" id="UP000287171">
    <property type="component" value="Unassembled WGS sequence"/>
</dbReference>